<keyword evidence="7 10" id="KW-0472">Membrane</keyword>
<protein>
    <recommendedName>
        <fullName evidence="10">Odorant receptor</fullName>
    </recommendedName>
</protein>
<dbReference type="Pfam" id="PF02949">
    <property type="entry name" value="7tm_6"/>
    <property type="match status" value="2"/>
</dbReference>
<evidence type="ECO:0000256" key="3">
    <source>
        <dbReference type="ARBA" id="ARBA00022606"/>
    </source>
</evidence>
<sequence length="420" mass="48651">AITFSGLFALISTHCRGLLRVLRTLITYSTTYHVLPEDRVKYLQGCIKLQQKIYKICNELNSLYRIPALAMFLVSCLVICLLTFYATVDGGNDISTIVKVILFISGAYFEVAIFCFNGQHITTEAILIFFQSLISIWKLWMFTFSQDCLFDMMKSVENSETLQNLEIFQLELIDSANIINDITQILNESWIDIKRQLLLLRFTVFGICSWYTGHSLVSNIYYLYISDENDKEKLEFPFPASFPVWYSNVNSLWHFYLEYFVVTMQIYLATVASITCSGLFSVISVHCLTMLRVLRTLITYSTSEHVPSQHRTKYLEACGKDISGSIKVCLYLLAAFYELLIFCLNGQRITSESERLPQAIYSSLWFDENRNFKFMIQIMIMRTNQNIRMDVGGFSRMSLETLLTITRSSVSYFLFLRNCM</sequence>
<comment type="similarity">
    <text evidence="10">Belongs to the insect chemoreceptor superfamily. Heteromeric odorant receptor channel (TC 1.A.69) family.</text>
</comment>
<keyword evidence="5 10" id="KW-0552">Olfaction</keyword>
<dbReference type="InterPro" id="IPR004117">
    <property type="entry name" value="7tm6_olfct_rcpt"/>
</dbReference>
<dbReference type="GO" id="GO:0005549">
    <property type="term" value="F:odorant binding"/>
    <property type="evidence" value="ECO:0007669"/>
    <property type="project" value="InterPro"/>
</dbReference>
<evidence type="ECO:0000256" key="2">
    <source>
        <dbReference type="ARBA" id="ARBA00022475"/>
    </source>
</evidence>
<accession>A0A1I8MKB8</accession>
<feature type="transmembrane region" description="Helical" evidence="10">
    <location>
        <begin position="100"/>
        <end position="119"/>
    </location>
</feature>
<dbReference type="PANTHER" id="PTHR21137:SF35">
    <property type="entry name" value="ODORANT RECEPTOR 19A-RELATED"/>
    <property type="match status" value="1"/>
</dbReference>
<evidence type="ECO:0000256" key="7">
    <source>
        <dbReference type="ARBA" id="ARBA00023136"/>
    </source>
</evidence>
<keyword evidence="8 10" id="KW-0675">Receptor</keyword>
<dbReference type="VEuPathDB" id="VectorBase:MDOMA2_015187"/>
<evidence type="ECO:0000313" key="11">
    <source>
        <dbReference type="EnsemblMetazoa" id="MDOA005821-PA"/>
    </source>
</evidence>
<dbReference type="VEuPathDB" id="VectorBase:MDOA005821"/>
<evidence type="ECO:0000256" key="10">
    <source>
        <dbReference type="RuleBase" id="RU351113"/>
    </source>
</evidence>
<name>A0A1I8MKB8_MUSDO</name>
<dbReference type="AlphaFoldDB" id="A0A1I8MKB8"/>
<evidence type="ECO:0000256" key="5">
    <source>
        <dbReference type="ARBA" id="ARBA00022725"/>
    </source>
</evidence>
<keyword evidence="6 10" id="KW-1133">Transmembrane helix</keyword>
<dbReference type="PANTHER" id="PTHR21137">
    <property type="entry name" value="ODORANT RECEPTOR"/>
    <property type="match status" value="1"/>
</dbReference>
<keyword evidence="3 10" id="KW-0716">Sensory transduction</keyword>
<evidence type="ECO:0000256" key="8">
    <source>
        <dbReference type="ARBA" id="ARBA00023170"/>
    </source>
</evidence>
<comment type="caution">
    <text evidence="10">Lacks conserved residue(s) required for the propagation of feature annotation.</text>
</comment>
<evidence type="ECO:0000256" key="4">
    <source>
        <dbReference type="ARBA" id="ARBA00022692"/>
    </source>
</evidence>
<proteinExistence type="inferred from homology"/>
<feature type="transmembrane region" description="Helical" evidence="10">
    <location>
        <begin position="266"/>
        <end position="291"/>
    </location>
</feature>
<reference evidence="11" key="1">
    <citation type="submission" date="2020-05" db="UniProtKB">
        <authorList>
            <consortium name="EnsemblMetazoa"/>
        </authorList>
    </citation>
    <scope>IDENTIFICATION</scope>
    <source>
        <strain evidence="11">Aabys</strain>
    </source>
</reference>
<dbReference type="eggNOG" id="ENOG502SWA1">
    <property type="taxonomic scope" value="Eukaryota"/>
</dbReference>
<dbReference type="GO" id="GO:0004984">
    <property type="term" value="F:olfactory receptor activity"/>
    <property type="evidence" value="ECO:0007669"/>
    <property type="project" value="InterPro"/>
</dbReference>
<comment type="subcellular location">
    <subcellularLocation>
        <location evidence="1 10">Cell membrane</location>
        <topology evidence="1 10">Multi-pass membrane protein</topology>
    </subcellularLocation>
</comment>
<organism evidence="11">
    <name type="scientific">Musca domestica</name>
    <name type="common">House fly</name>
    <dbReference type="NCBI Taxonomy" id="7370"/>
    <lineage>
        <taxon>Eukaryota</taxon>
        <taxon>Metazoa</taxon>
        <taxon>Ecdysozoa</taxon>
        <taxon>Arthropoda</taxon>
        <taxon>Hexapoda</taxon>
        <taxon>Insecta</taxon>
        <taxon>Pterygota</taxon>
        <taxon>Neoptera</taxon>
        <taxon>Endopterygota</taxon>
        <taxon>Diptera</taxon>
        <taxon>Brachycera</taxon>
        <taxon>Muscomorpha</taxon>
        <taxon>Muscoidea</taxon>
        <taxon>Muscidae</taxon>
        <taxon>Musca</taxon>
    </lineage>
</organism>
<keyword evidence="4 10" id="KW-0812">Transmembrane</keyword>
<keyword evidence="2" id="KW-1003">Cell membrane</keyword>
<dbReference type="GO" id="GO:0007165">
    <property type="term" value="P:signal transduction"/>
    <property type="evidence" value="ECO:0007669"/>
    <property type="project" value="UniProtKB-KW"/>
</dbReference>
<feature type="transmembrane region" description="Helical" evidence="10">
    <location>
        <begin position="68"/>
        <end position="88"/>
    </location>
</feature>
<feature type="transmembrane region" description="Helical" evidence="10">
    <location>
        <begin position="125"/>
        <end position="144"/>
    </location>
</feature>
<evidence type="ECO:0000256" key="1">
    <source>
        <dbReference type="ARBA" id="ARBA00004651"/>
    </source>
</evidence>
<evidence type="ECO:0000256" key="6">
    <source>
        <dbReference type="ARBA" id="ARBA00022989"/>
    </source>
</evidence>
<dbReference type="EnsemblMetazoa" id="MDOA005821-RA">
    <property type="protein sequence ID" value="MDOA005821-PA"/>
    <property type="gene ID" value="MDOA005821"/>
</dbReference>
<evidence type="ECO:0000256" key="9">
    <source>
        <dbReference type="ARBA" id="ARBA00023224"/>
    </source>
</evidence>
<keyword evidence="9 10" id="KW-0807">Transducer</keyword>
<dbReference type="GO" id="GO:0005886">
    <property type="term" value="C:plasma membrane"/>
    <property type="evidence" value="ECO:0007669"/>
    <property type="project" value="UniProtKB-SubCell"/>
</dbReference>